<dbReference type="InterPro" id="IPR027417">
    <property type="entry name" value="P-loop_NTPase"/>
</dbReference>
<evidence type="ECO:0000313" key="5">
    <source>
        <dbReference type="Proteomes" id="UP000062160"/>
    </source>
</evidence>
<dbReference type="PROSITE" id="PS51192">
    <property type="entry name" value="HELICASE_ATP_BIND_1"/>
    <property type="match status" value="1"/>
</dbReference>
<dbReference type="RefSeq" id="WP_059031434.1">
    <property type="nucleotide sequence ID" value="NZ_DF976999.1"/>
</dbReference>
<organism evidence="4">
    <name type="scientific">Tepidanaerobacter syntrophicus</name>
    <dbReference type="NCBI Taxonomy" id="224999"/>
    <lineage>
        <taxon>Bacteria</taxon>
        <taxon>Bacillati</taxon>
        <taxon>Bacillota</taxon>
        <taxon>Clostridia</taxon>
        <taxon>Thermosediminibacterales</taxon>
        <taxon>Tepidanaerobacteraceae</taxon>
        <taxon>Tepidanaerobacter</taxon>
    </lineage>
</organism>
<dbReference type="Gene3D" id="3.40.50.10810">
    <property type="entry name" value="Tandem AAA-ATPase domain"/>
    <property type="match status" value="1"/>
</dbReference>
<dbReference type="Pfam" id="PF00271">
    <property type="entry name" value="Helicase_C"/>
    <property type="match status" value="1"/>
</dbReference>
<dbReference type="InterPro" id="IPR000330">
    <property type="entry name" value="SNF2_N"/>
</dbReference>
<keyword evidence="1" id="KW-0378">Hydrolase</keyword>
<dbReference type="OrthoDB" id="9814088at2"/>
<dbReference type="Gene3D" id="3.40.50.300">
    <property type="entry name" value="P-loop containing nucleotide triphosphate hydrolases"/>
    <property type="match status" value="1"/>
</dbReference>
<gene>
    <name evidence="4" type="ORF">TSYNT_5184</name>
</gene>
<proteinExistence type="predicted"/>
<dbReference type="InterPro" id="IPR049730">
    <property type="entry name" value="SNF2/RAD54-like_C"/>
</dbReference>
<dbReference type="InterPro" id="IPR038718">
    <property type="entry name" value="SNF2-like_sf"/>
</dbReference>
<dbReference type="InterPro" id="IPR014001">
    <property type="entry name" value="Helicase_ATP-bd"/>
</dbReference>
<keyword evidence="4" id="KW-0067">ATP-binding</keyword>
<dbReference type="EMBL" id="DF976999">
    <property type="protein sequence ID" value="GAQ24358.1"/>
    <property type="molecule type" value="Genomic_DNA"/>
</dbReference>
<keyword evidence="5" id="KW-1185">Reference proteome</keyword>
<dbReference type="SMART" id="SM00490">
    <property type="entry name" value="HELICc"/>
    <property type="match status" value="1"/>
</dbReference>
<evidence type="ECO:0000259" key="2">
    <source>
        <dbReference type="PROSITE" id="PS51192"/>
    </source>
</evidence>
<protein>
    <submittedName>
        <fullName evidence="4">Superfamily II DNA or RNA helicase, SNF2 family</fullName>
    </submittedName>
</protein>
<dbReference type="GO" id="GO:0016787">
    <property type="term" value="F:hydrolase activity"/>
    <property type="evidence" value="ECO:0007669"/>
    <property type="project" value="UniProtKB-KW"/>
</dbReference>
<accession>A0A0U9HCY8</accession>
<dbReference type="GO" id="GO:0004386">
    <property type="term" value="F:helicase activity"/>
    <property type="evidence" value="ECO:0007669"/>
    <property type="project" value="UniProtKB-KW"/>
</dbReference>
<sequence length="927" mass="106803">MLDITYELEENGIKIMCFSPSGIIKIPLFLNSKEKLKDLSTRDFEKLNLLDSFWQKSLVAEGKDNDCCFMFYDSLYEIPEMDRKILGLPIERDITAKVRSKGILYRSNFNVTAQLYLNHEPLGKLFRRHKNIVYFGKEYILLPKEIYDLLSEIEKYSTTDNPVEQAKFVAKIKYKAKLAGAELDKILQAEEVYFPDKLDVEIKKHSDEHLELFPKLGEEIDEIIKDVQRPLASYNTLRGEGINRRRIFLEDNVKQSYNKIIEKKDIKGADVPKFLTNPYSVLPEEIDISKFGQRVKELGLRVYRANPYVSVTPDKNSSGWFDFDSGGIVEPIMYGNDFDKDEQEVEKAADVKKINLEELKMLAEKAKEQGEDHIYYDGQWINIDVDKTENFIATWERELGAKKKIYLSKLPYVLKIFENIDSLEYNETAFKIKNQLTRRFDVSDFEAPANLANCNLFKHQKEGYLWMRNLRQNLLGGLLADDMGLGKTLQVIAFMCFLKDNDALSPSLVIAPSTLLDVWEREIGNFSKITSVYQHRGLNRYKNIEMIKNYDVVLTTYETLVKDQLILGQIDWQVVACDEAQKIKNSTTLSTIAVKALKAKTKLAVTGTPVENNLGELWCIVDFVQPGLLNSYNEFRNRFQKPIENNIEKGDRSRQARDELLNTIKPVYIRREKEDILDLPKKHEHSLAVDLSSVQEKIYSCLIQEYKAGRKEQKGMALAVIQKLIQVCAHPRLVSGNELVSTKQLIDESGKLKLTLNILDEIQQRGEKAVIFTHYKKMQAILKKVLLDKYGINCSVINGDVKQNRIQIIDHFQNTPGFSVIILSTRAAGLGITITEANNVIHYTRSWNPAVENQATDRVYRIGQKRDVNIYYPISVSSRGSTVDERLDEILQQKRILARDIVIPSKYIKVGKQDIEYLLQDAYSFEK</sequence>
<dbReference type="PROSITE" id="PS51194">
    <property type="entry name" value="HELICASE_CTER"/>
    <property type="match status" value="1"/>
</dbReference>
<evidence type="ECO:0000256" key="1">
    <source>
        <dbReference type="ARBA" id="ARBA00022801"/>
    </source>
</evidence>
<dbReference type="CDD" id="cd18793">
    <property type="entry name" value="SF2_C_SNF"/>
    <property type="match status" value="1"/>
</dbReference>
<dbReference type="SUPFAM" id="SSF52540">
    <property type="entry name" value="P-loop containing nucleoside triphosphate hydrolases"/>
    <property type="match status" value="2"/>
</dbReference>
<dbReference type="AlphaFoldDB" id="A0A0U9HCY8"/>
<feature type="domain" description="Helicase ATP-binding" evidence="2">
    <location>
        <begin position="468"/>
        <end position="627"/>
    </location>
</feature>
<evidence type="ECO:0000313" key="4">
    <source>
        <dbReference type="EMBL" id="GAQ24358.1"/>
    </source>
</evidence>
<dbReference type="STRING" id="224999.GCA_001485475_00340"/>
<name>A0A0U9HCY8_9FIRM</name>
<dbReference type="GO" id="GO:0005524">
    <property type="term" value="F:ATP binding"/>
    <property type="evidence" value="ECO:0007669"/>
    <property type="project" value="InterPro"/>
</dbReference>
<dbReference type="InterPro" id="IPR001650">
    <property type="entry name" value="Helicase_C-like"/>
</dbReference>
<evidence type="ECO:0000259" key="3">
    <source>
        <dbReference type="PROSITE" id="PS51194"/>
    </source>
</evidence>
<dbReference type="SMART" id="SM00487">
    <property type="entry name" value="DEXDc"/>
    <property type="match status" value="1"/>
</dbReference>
<dbReference type="Proteomes" id="UP000062160">
    <property type="component" value="Unassembled WGS sequence"/>
</dbReference>
<dbReference type="Pfam" id="PF00176">
    <property type="entry name" value="SNF2-rel_dom"/>
    <property type="match status" value="1"/>
</dbReference>
<feature type="domain" description="Helicase C-terminal" evidence="3">
    <location>
        <begin position="754"/>
        <end position="916"/>
    </location>
</feature>
<dbReference type="InterPro" id="IPR050496">
    <property type="entry name" value="SNF2_RAD54_helicase_repair"/>
</dbReference>
<dbReference type="PANTHER" id="PTHR45629:SF7">
    <property type="entry name" value="DNA EXCISION REPAIR PROTEIN ERCC-6-RELATED"/>
    <property type="match status" value="1"/>
</dbReference>
<keyword evidence="4" id="KW-0347">Helicase</keyword>
<dbReference type="PANTHER" id="PTHR45629">
    <property type="entry name" value="SNF2/RAD54 FAMILY MEMBER"/>
    <property type="match status" value="1"/>
</dbReference>
<reference evidence="4" key="1">
    <citation type="journal article" date="2016" name="Genome Announc.">
        <title>Draft Genome Sequence of the Syntrophic Lactate-Degrading Bacterium Tepidanaerobacter syntrophicus JLT.</title>
        <authorList>
            <person name="Matsuura N."/>
            <person name="Ohashi A."/>
            <person name="Tourlousse D.M."/>
            <person name="Sekiguchi Y."/>
        </authorList>
    </citation>
    <scope>NUCLEOTIDE SEQUENCE [LARGE SCALE GENOMIC DNA]</scope>
    <source>
        <strain evidence="4">JL</strain>
    </source>
</reference>
<keyword evidence="4" id="KW-0547">Nucleotide-binding</keyword>